<reference evidence="1 2" key="1">
    <citation type="journal article" date="2019" name="Int. J. Syst. Evol. Microbiol.">
        <title>The Global Catalogue of Microorganisms (GCM) 10K type strain sequencing project: providing services to taxonomists for standard genome sequencing and annotation.</title>
        <authorList>
            <consortium name="The Broad Institute Genomics Platform"/>
            <consortium name="The Broad Institute Genome Sequencing Center for Infectious Disease"/>
            <person name="Wu L."/>
            <person name="Ma J."/>
        </authorList>
    </citation>
    <scope>NUCLEOTIDE SEQUENCE [LARGE SCALE GENOMIC DNA]</scope>
    <source>
        <strain evidence="1 2">JCM 6833</strain>
    </source>
</reference>
<sequence length="93" mass="9958">MALELDLLAELRAALAEEDLTADLREDLAALAVSTDTPDVCLWVFVSFTQRYFSWARGNHQHPVNDVAGAARRIATHISGLHLLGGGEAGDGS</sequence>
<dbReference type="EMBL" id="BAAATD010000006">
    <property type="protein sequence ID" value="GAA2607572.1"/>
    <property type="molecule type" value="Genomic_DNA"/>
</dbReference>
<organism evidence="1 2">
    <name type="scientific">Actinomadura fulvescens</name>
    <dbReference type="NCBI Taxonomy" id="46160"/>
    <lineage>
        <taxon>Bacteria</taxon>
        <taxon>Bacillati</taxon>
        <taxon>Actinomycetota</taxon>
        <taxon>Actinomycetes</taxon>
        <taxon>Streptosporangiales</taxon>
        <taxon>Thermomonosporaceae</taxon>
        <taxon>Actinomadura</taxon>
    </lineage>
</organism>
<accession>A0ABN3PXQ5</accession>
<evidence type="ECO:0000313" key="1">
    <source>
        <dbReference type="EMBL" id="GAA2607572.1"/>
    </source>
</evidence>
<comment type="caution">
    <text evidence="1">The sequence shown here is derived from an EMBL/GenBank/DDBJ whole genome shotgun (WGS) entry which is preliminary data.</text>
</comment>
<name>A0ABN3PXQ5_9ACTN</name>
<dbReference type="Proteomes" id="UP001501509">
    <property type="component" value="Unassembled WGS sequence"/>
</dbReference>
<gene>
    <name evidence="1" type="ORF">GCM10010411_47250</name>
</gene>
<proteinExistence type="predicted"/>
<protein>
    <submittedName>
        <fullName evidence="1">Uncharacterized protein</fullName>
    </submittedName>
</protein>
<evidence type="ECO:0000313" key="2">
    <source>
        <dbReference type="Proteomes" id="UP001501509"/>
    </source>
</evidence>
<keyword evidence="2" id="KW-1185">Reference proteome</keyword>